<evidence type="ECO:0000313" key="1">
    <source>
        <dbReference type="EMBL" id="CAT05128.1"/>
    </source>
</evidence>
<dbReference type="Proteomes" id="UP000001491">
    <property type="component" value="Chromosome"/>
</dbReference>
<organism evidence="1 2">
    <name type="scientific">Mesomycoplasma conjunctivae (strain ATCC 25834 / NCTC 10147 / HRC/581)</name>
    <name type="common">Mycoplasma conjunctivae</name>
    <dbReference type="NCBI Taxonomy" id="572263"/>
    <lineage>
        <taxon>Bacteria</taxon>
        <taxon>Bacillati</taxon>
        <taxon>Mycoplasmatota</taxon>
        <taxon>Mycoplasmoidales</taxon>
        <taxon>Metamycoplasmataceae</taxon>
        <taxon>Mesomycoplasma</taxon>
    </lineage>
</organism>
<dbReference type="HOGENOM" id="CLU_3346126_0_0_14"/>
<name>C5J6M5_MESCH</name>
<protein>
    <submittedName>
        <fullName evidence="1">Uncharacterized protein</fullName>
    </submittedName>
</protein>
<reference evidence="2" key="1">
    <citation type="journal article" date="2009" name="BMC Bioinformatics">
        <title>The Mycoplasma conjunctivae genome sequencing, annotation and analysis.</title>
        <authorList>
            <person name="Calderon-Copete S.P."/>
            <person name="Wigger G."/>
            <person name="Wunderlin C."/>
            <person name="Schmidheini T."/>
            <person name="Frey J."/>
            <person name="Quail M.A."/>
            <person name="Falquet L."/>
        </authorList>
    </citation>
    <scope>NUCLEOTIDE SEQUENCE [LARGE SCALE GENOMIC DNA]</scope>
    <source>
        <strain evidence="2">ATCC 25834 / NCTC 10147 / HRC/581</strain>
    </source>
</reference>
<dbReference type="KEGG" id="mco:MCJ_004320"/>
<proteinExistence type="predicted"/>
<keyword evidence="2" id="KW-1185">Reference proteome</keyword>
<dbReference type="EMBL" id="FM864216">
    <property type="protein sequence ID" value="CAT05128.1"/>
    <property type="molecule type" value="Genomic_DNA"/>
</dbReference>
<accession>C5J6M5</accession>
<sequence>MVTLNTNIFLNANKKEDKAVDVNLLASQSFNSNLAFA</sequence>
<gene>
    <name evidence="1" type="ordered locus">MCJ_004320</name>
</gene>
<dbReference type="AlphaFoldDB" id="C5J6M5"/>
<evidence type="ECO:0000313" key="2">
    <source>
        <dbReference type="Proteomes" id="UP000001491"/>
    </source>
</evidence>